<name>A0A4S8QNX7_9HELO</name>
<keyword evidence="1" id="KW-0472">Membrane</keyword>
<evidence type="ECO:0000313" key="3">
    <source>
        <dbReference type="Proteomes" id="UP000308671"/>
    </source>
</evidence>
<dbReference type="EMBL" id="PQXL01000450">
    <property type="protein sequence ID" value="THV45781.1"/>
    <property type="molecule type" value="Genomic_DNA"/>
</dbReference>
<keyword evidence="3" id="KW-1185">Reference proteome</keyword>
<organism evidence="2 3">
    <name type="scientific">Botrytis galanthina</name>
    <dbReference type="NCBI Taxonomy" id="278940"/>
    <lineage>
        <taxon>Eukaryota</taxon>
        <taxon>Fungi</taxon>
        <taxon>Dikarya</taxon>
        <taxon>Ascomycota</taxon>
        <taxon>Pezizomycotina</taxon>
        <taxon>Leotiomycetes</taxon>
        <taxon>Helotiales</taxon>
        <taxon>Sclerotiniaceae</taxon>
        <taxon>Botrytis</taxon>
    </lineage>
</organism>
<keyword evidence="1" id="KW-0812">Transmembrane</keyword>
<keyword evidence="1" id="KW-1133">Transmembrane helix</keyword>
<evidence type="ECO:0000313" key="2">
    <source>
        <dbReference type="EMBL" id="THV45781.1"/>
    </source>
</evidence>
<gene>
    <name evidence="2" type="ORF">BGAL_0451g00060</name>
</gene>
<dbReference type="OrthoDB" id="10505725at2759"/>
<proteinExistence type="predicted"/>
<dbReference type="AlphaFoldDB" id="A0A4S8QNX7"/>
<feature type="transmembrane region" description="Helical" evidence="1">
    <location>
        <begin position="171"/>
        <end position="188"/>
    </location>
</feature>
<protein>
    <submittedName>
        <fullName evidence="2">Uncharacterized protein</fullName>
    </submittedName>
</protein>
<evidence type="ECO:0000256" key="1">
    <source>
        <dbReference type="SAM" id="Phobius"/>
    </source>
</evidence>
<comment type="caution">
    <text evidence="2">The sequence shown here is derived from an EMBL/GenBank/DDBJ whole genome shotgun (WGS) entry which is preliminary data.</text>
</comment>
<dbReference type="Proteomes" id="UP000308671">
    <property type="component" value="Unassembled WGS sequence"/>
</dbReference>
<sequence>MATNTPQSSNSNRILEIYDPNWEDQSDSDDMVNVREVTAEHRQELAQVRQAHQVLTAEHRQELAQVRQELTAEHRQEIAHVRQELTAEHRQELAHVRQELTAEHRQEIAQARQELTTAYTKVATLEERLIHKIASNEELKNVSLSLLRGGCGRLAQASGIQIQARDAQTCMYVVSAGLVLFLLAYFLLGKN</sequence>
<accession>A0A4S8QNX7</accession>
<reference evidence="2 3" key="1">
    <citation type="submission" date="2017-12" db="EMBL/GenBank/DDBJ databases">
        <title>Comparative genomics of Botrytis spp.</title>
        <authorList>
            <person name="Valero-Jimenez C.A."/>
            <person name="Tapia P."/>
            <person name="Veloso J."/>
            <person name="Silva-Moreno E."/>
            <person name="Staats M."/>
            <person name="Valdes J.H."/>
            <person name="Van Kan J.A.L."/>
        </authorList>
    </citation>
    <scope>NUCLEOTIDE SEQUENCE [LARGE SCALE GENOMIC DNA]</scope>
    <source>
        <strain evidence="2 3">MUCL435</strain>
    </source>
</reference>